<dbReference type="Gene3D" id="2.120.10.30">
    <property type="entry name" value="TolB, C-terminal domain"/>
    <property type="match status" value="1"/>
</dbReference>
<reference evidence="4 5" key="1">
    <citation type="journal article" date="2015" name="J. Biotechnol.">
        <title>Complete genome sequence of Pseudomonas rhizosphaerae IH5T (=DSM 16299T), a phosphate-solubilizing rhizobacterium for bacterial biofertilizer.</title>
        <authorList>
            <person name="Kwak Y."/>
            <person name="Jung B.K."/>
            <person name="Shin J.H."/>
        </authorList>
    </citation>
    <scope>NUCLEOTIDE SEQUENCE [LARGE SCALE GENOMIC DNA]</scope>
    <source>
        <strain evidence="4">DSM 16299</strain>
    </source>
</reference>
<dbReference type="PANTHER" id="PTHR10009:SF18">
    <property type="entry name" value="PROTEIN YELLOW-LIKE PROTEIN"/>
    <property type="match status" value="1"/>
</dbReference>
<dbReference type="SUPFAM" id="SSF63829">
    <property type="entry name" value="Calcium-dependent phosphotriesterase"/>
    <property type="match status" value="1"/>
</dbReference>
<dbReference type="HOGENOM" id="CLU_031076_0_3_6"/>
<dbReference type="EMBL" id="CP009533">
    <property type="protein sequence ID" value="AIS15916.1"/>
    <property type="molecule type" value="Genomic_DNA"/>
</dbReference>
<gene>
    <name evidence="4" type="ORF">LT40_00255</name>
</gene>
<dbReference type="STRING" id="216142.LT40_00255"/>
<dbReference type="eggNOG" id="COG3386">
    <property type="taxonomic scope" value="Bacteria"/>
</dbReference>
<evidence type="ECO:0000313" key="4">
    <source>
        <dbReference type="EMBL" id="AIS15916.1"/>
    </source>
</evidence>
<dbReference type="RefSeq" id="WP_043185027.1">
    <property type="nucleotide sequence ID" value="NZ_CP009533.1"/>
</dbReference>
<dbReference type="KEGG" id="prh:LT40_00255"/>
<keyword evidence="5" id="KW-1185">Reference proteome</keyword>
<dbReference type="InterPro" id="IPR011042">
    <property type="entry name" value="6-blade_b-propeller_TolB-like"/>
</dbReference>
<dbReference type="PANTHER" id="PTHR10009">
    <property type="entry name" value="PROTEIN YELLOW-RELATED"/>
    <property type="match status" value="1"/>
</dbReference>
<evidence type="ECO:0000313" key="5">
    <source>
        <dbReference type="Proteomes" id="UP000029499"/>
    </source>
</evidence>
<organism evidence="4 5">
    <name type="scientific">Pseudomonas rhizosphaerae</name>
    <dbReference type="NCBI Taxonomy" id="216142"/>
    <lineage>
        <taxon>Bacteria</taxon>
        <taxon>Pseudomonadati</taxon>
        <taxon>Pseudomonadota</taxon>
        <taxon>Gammaproteobacteria</taxon>
        <taxon>Pseudomonadales</taxon>
        <taxon>Pseudomonadaceae</taxon>
        <taxon>Pseudomonas</taxon>
    </lineage>
</organism>
<dbReference type="Proteomes" id="UP000029499">
    <property type="component" value="Chromosome"/>
</dbReference>
<dbReference type="OrthoDB" id="9797664at2"/>
<evidence type="ECO:0000256" key="3">
    <source>
        <dbReference type="SAM" id="SignalP"/>
    </source>
</evidence>
<sequence length="388" mass="41598">MTKNPLKRVSITALAAAILALTANAGQAETIDRSVVPIGSIQEVAAFSGPGPSGIVVTLEGRTFVGFPRHADDHAGMTLGELVDGKLVPYPSADVSLPSGLSDAKRLVSLHGMTLDKRGRLWLIDDGKRAGKPGIPAGAAKVVGIDLSSNSIVTSIELKDALRQDSHMNDLRIDLTHGSQGTAYVADSSFGDDPALVVVDLATGKQRRVLAGHPSIVAQKDFVTQLDGVPMRYDGKNTAFPHGGVDGLALTPDSSRLFYSPLTSRHLWSLPTAALSDFGLDDRQLAAQIKDEGEKVMVDGMDMDAQGRLYMTDAEHHQVLRRWPDGRLDVVVRDPRLVWPDGVFVTADSVYVTLGQWSRMGKGLDTRQPPYLLVKAPIEATPQFDAAQ</sequence>
<evidence type="ECO:0000256" key="1">
    <source>
        <dbReference type="ARBA" id="ARBA00004613"/>
    </source>
</evidence>
<keyword evidence="3" id="KW-0732">Signal</keyword>
<dbReference type="InterPro" id="IPR017996">
    <property type="entry name" value="MRJP/yellow-related"/>
</dbReference>
<evidence type="ECO:0000256" key="2">
    <source>
        <dbReference type="ARBA" id="ARBA00022525"/>
    </source>
</evidence>
<dbReference type="Pfam" id="PF03022">
    <property type="entry name" value="MRJP"/>
    <property type="match status" value="1"/>
</dbReference>
<keyword evidence="2" id="KW-0964">Secreted</keyword>
<protein>
    <submittedName>
        <fullName evidence="4">Gluconolactonase</fullName>
    </submittedName>
</protein>
<proteinExistence type="predicted"/>
<feature type="signal peptide" evidence="3">
    <location>
        <begin position="1"/>
        <end position="25"/>
    </location>
</feature>
<name>A0A089ZPI0_9PSED</name>
<feature type="chain" id="PRO_5001852654" evidence="3">
    <location>
        <begin position="26"/>
        <end position="388"/>
    </location>
</feature>
<comment type="subcellular location">
    <subcellularLocation>
        <location evidence="1">Secreted</location>
    </subcellularLocation>
</comment>
<accession>A0A089ZPI0</accession>
<dbReference type="GO" id="GO:0005576">
    <property type="term" value="C:extracellular region"/>
    <property type="evidence" value="ECO:0007669"/>
    <property type="project" value="UniProtKB-SubCell"/>
</dbReference>
<dbReference type="AlphaFoldDB" id="A0A089ZPI0"/>